<protein>
    <submittedName>
        <fullName evidence="1">Winged helix DNA-binding domain-containing protein</fullName>
    </submittedName>
</protein>
<gene>
    <name evidence="1" type="ORF">GCU56_15020</name>
</gene>
<dbReference type="AlphaFoldDB" id="A0A7K3W2R1"/>
<dbReference type="GO" id="GO:0003677">
    <property type="term" value="F:DNA binding"/>
    <property type="evidence" value="ECO:0007669"/>
    <property type="project" value="UniProtKB-KW"/>
</dbReference>
<name>A0A7K3W2R1_9ACTN</name>
<keyword evidence="2" id="KW-1185">Reference proteome</keyword>
<comment type="caution">
    <text evidence="1">The sequence shown here is derived from an EMBL/GenBank/DDBJ whole genome shotgun (WGS) entry which is preliminary data.</text>
</comment>
<evidence type="ECO:0000313" key="2">
    <source>
        <dbReference type="Proteomes" id="UP000470246"/>
    </source>
</evidence>
<reference evidence="1 2" key="1">
    <citation type="submission" date="2020-02" db="EMBL/GenBank/DDBJ databases">
        <title>Geodermatophilus sabuli CPCC 205279 I12A-02694.</title>
        <authorList>
            <person name="Jiang Z."/>
        </authorList>
    </citation>
    <scope>NUCLEOTIDE SEQUENCE [LARGE SCALE GENOMIC DNA]</scope>
    <source>
        <strain evidence="1 2">I12A-02694</strain>
    </source>
</reference>
<organism evidence="1 2">
    <name type="scientific">Geodermatophilus sabuli</name>
    <dbReference type="NCBI Taxonomy" id="1564158"/>
    <lineage>
        <taxon>Bacteria</taxon>
        <taxon>Bacillati</taxon>
        <taxon>Actinomycetota</taxon>
        <taxon>Actinomycetes</taxon>
        <taxon>Geodermatophilales</taxon>
        <taxon>Geodermatophilaceae</taxon>
        <taxon>Geodermatophilus</taxon>
    </lineage>
</organism>
<evidence type="ECO:0000313" key="1">
    <source>
        <dbReference type="EMBL" id="NEK59176.1"/>
    </source>
</evidence>
<dbReference type="PANTHER" id="PTHR38479">
    <property type="entry name" value="LMO0824 PROTEIN"/>
    <property type="match status" value="1"/>
</dbReference>
<keyword evidence="1" id="KW-0238">DNA-binding</keyword>
<dbReference type="EMBL" id="JAAGWF010000017">
    <property type="protein sequence ID" value="NEK59176.1"/>
    <property type="molecule type" value="Genomic_DNA"/>
</dbReference>
<dbReference type="InterPro" id="IPR009351">
    <property type="entry name" value="AlkZ-like"/>
</dbReference>
<dbReference type="Proteomes" id="UP000470246">
    <property type="component" value="Unassembled WGS sequence"/>
</dbReference>
<proteinExistence type="predicted"/>
<dbReference type="PANTHER" id="PTHR38479:SF2">
    <property type="entry name" value="WINGED HELIX DNA-BINDING DOMAIN-CONTAINING PROTEIN"/>
    <property type="match status" value="1"/>
</dbReference>
<dbReference type="RefSeq" id="WP_163482558.1">
    <property type="nucleotide sequence ID" value="NZ_JAAGWF010000017.1"/>
</dbReference>
<sequence>MTTASDLALLRLVAQRIAGPPEPTVEGAVARLGCVQAQDLPGALTSVALRTAARSRAAVETALAAGTVVRSWPMRGTLHLLPAGDLPWLLDLVGPRVLAGAAQRRAGLGLTEAEVERARELVCAALAGGGRLGRRELLGVISDGGVPTTGQRGYHLLWYLAQTGTLCLGPMQDGDQLFVLLGEWVPAPRRLDRAEALAELARTFLTGHGPATVADLARWAGLPVRDVREGVAAVRADLTAVEVDGREFLLDPALPDLLAAHRAEAEQLHLLPGFDEFVLGYADRSCAVPPEFADRIVPGNNGVFRPTVVHRGRVVGTWQWTGRGARRTVTAVPFTTFPDEVAAAIPALAAALP</sequence>
<accession>A0A7K3W2R1</accession>
<dbReference type="Pfam" id="PF06224">
    <property type="entry name" value="AlkZ-like"/>
    <property type="match status" value="1"/>
</dbReference>